<evidence type="ECO:0000259" key="2">
    <source>
        <dbReference type="Pfam" id="PF12770"/>
    </source>
</evidence>
<dbReference type="Proteomes" id="UP001212997">
    <property type="component" value="Unassembled WGS sequence"/>
</dbReference>
<feature type="compositionally biased region" description="Polar residues" evidence="1">
    <location>
        <begin position="148"/>
        <end position="160"/>
    </location>
</feature>
<dbReference type="Pfam" id="PF12770">
    <property type="entry name" value="CHAT"/>
    <property type="match status" value="1"/>
</dbReference>
<feature type="compositionally biased region" description="Acidic residues" evidence="1">
    <location>
        <begin position="685"/>
        <end position="694"/>
    </location>
</feature>
<keyword evidence="4" id="KW-1185">Reference proteome</keyword>
<feature type="region of interest" description="Disordered" evidence="1">
    <location>
        <begin position="289"/>
        <end position="321"/>
    </location>
</feature>
<evidence type="ECO:0000256" key="1">
    <source>
        <dbReference type="SAM" id="MobiDB-lite"/>
    </source>
</evidence>
<feature type="region of interest" description="Disordered" evidence="1">
    <location>
        <begin position="136"/>
        <end position="181"/>
    </location>
</feature>
<feature type="compositionally biased region" description="Basic and acidic residues" evidence="1">
    <location>
        <begin position="305"/>
        <end position="321"/>
    </location>
</feature>
<feature type="compositionally biased region" description="Acidic residues" evidence="1">
    <location>
        <begin position="293"/>
        <end position="304"/>
    </location>
</feature>
<comment type="caution">
    <text evidence="3">The sequence shown here is derived from an EMBL/GenBank/DDBJ whole genome shotgun (WGS) entry which is preliminary data.</text>
</comment>
<feature type="compositionally biased region" description="Acidic residues" evidence="1">
    <location>
        <begin position="660"/>
        <end position="669"/>
    </location>
</feature>
<evidence type="ECO:0000313" key="4">
    <source>
        <dbReference type="Proteomes" id="UP001212997"/>
    </source>
</evidence>
<dbReference type="AlphaFoldDB" id="A0AAD5YGY6"/>
<protein>
    <recommendedName>
        <fullName evidence="2">CHAT domain-containing protein</fullName>
    </recommendedName>
</protein>
<dbReference type="InterPro" id="IPR024983">
    <property type="entry name" value="CHAT_dom"/>
</dbReference>
<reference evidence="3" key="1">
    <citation type="submission" date="2022-07" db="EMBL/GenBank/DDBJ databases">
        <title>Genome Sequence of Physisporinus lineatus.</title>
        <authorList>
            <person name="Buettner E."/>
        </authorList>
    </citation>
    <scope>NUCLEOTIDE SEQUENCE</scope>
    <source>
        <strain evidence="3">VT162</strain>
    </source>
</reference>
<sequence>MRHSNYDLEHFRDPDNAITVHRREHFASICDALYSWLEERSWAADSIWSTMEDRQILHEVTMDVRQLMVENVLGLRIRWDLPSIIERSTGLTWNQLAQLKTLDSHGGRIPNNLIESFTSNSETFWEEWVAQDDESTVGDNECDESCTKGETSGESCTDGNTNGGGLRPIGQQDVPRASGAQPDNVADFLAKREPKLLLYRERMQIIERMRAEAGLPHLFEHRSTADLLSAADKDPIVLLFQEENKSYALILHSWTQVFIQLESAPPELLRLLHSLLGVMITGATRIRRSYEKDDTEDDDEEERGEEGASGRGPGDRKSPKHKQEILRLFKKLWTSVVRPVLDRLLEDTNNVTENESDYFVYKHNDKNAPNGHDSPKWAKVVPDKRKRIWWCCLDDFSFLPIHAAGIYDDTEEVICVSDFFISSYIPSISALIDARLAAAKVGRQHKLLAVADCRGGELLTVRKELQEILDTVPEQNREVIEITDSGDEAVGVVEKLQEASIIHFACHGVQDPSNPARSGFEIGTTSEERLTIQQLISQCRHPPNAYIAILSACQTAANDLDQPEELMNLSTAMMFLGFKSILGTKWAMNDDDGPVLAKMVYGALRDCQKTRIQKTESEGSSSQAPSLDATISMDDDVPMLPDQTLAIEGGGTKLKRKWDDDSDEDDQDGGENRESKKLKTGTSMEVDDAEDGMSDDTFQRGMDIDLSRFSLARVADAIMRELRDKPNSDPRSWAAFVHVGI</sequence>
<organism evidence="3 4">
    <name type="scientific">Meripilus lineatus</name>
    <dbReference type="NCBI Taxonomy" id="2056292"/>
    <lineage>
        <taxon>Eukaryota</taxon>
        <taxon>Fungi</taxon>
        <taxon>Dikarya</taxon>
        <taxon>Basidiomycota</taxon>
        <taxon>Agaricomycotina</taxon>
        <taxon>Agaricomycetes</taxon>
        <taxon>Polyporales</taxon>
        <taxon>Meripilaceae</taxon>
        <taxon>Meripilus</taxon>
    </lineage>
</organism>
<feature type="domain" description="CHAT" evidence="2">
    <location>
        <begin position="345"/>
        <end position="740"/>
    </location>
</feature>
<evidence type="ECO:0000313" key="3">
    <source>
        <dbReference type="EMBL" id="KAJ3488139.1"/>
    </source>
</evidence>
<accession>A0AAD5YGY6</accession>
<name>A0AAD5YGY6_9APHY</name>
<gene>
    <name evidence="3" type="ORF">NLI96_g3041</name>
</gene>
<proteinExistence type="predicted"/>
<dbReference type="EMBL" id="JANAWD010000073">
    <property type="protein sequence ID" value="KAJ3488139.1"/>
    <property type="molecule type" value="Genomic_DNA"/>
</dbReference>
<feature type="region of interest" description="Disordered" evidence="1">
    <location>
        <begin position="611"/>
        <end position="695"/>
    </location>
</feature>